<reference evidence="1 4" key="3">
    <citation type="journal article" date="2017" name="Nat. Microbiol.">
        <title>Natural product diversity associated with the nematode symbionts Photorhabdus and Xenorhabdus.</title>
        <authorList>
            <person name="Tobias N.J."/>
            <person name="Wolff H."/>
            <person name="Djahanschiri B."/>
            <person name="Grundmann F."/>
            <person name="Kronenwerth M."/>
            <person name="Shi Y.M."/>
            <person name="Simonyi S."/>
            <person name="Grun P."/>
            <person name="Shapiro-Ilan D."/>
            <person name="Pidot S.J."/>
            <person name="Stinear T.P."/>
            <person name="Ebersberger I."/>
            <person name="Bode H.B."/>
        </authorList>
    </citation>
    <scope>NUCLEOTIDE SEQUENCE [LARGE SCALE GENOMIC DNA]</scope>
    <source>
        <strain evidence="1 4">DSM 17908</strain>
    </source>
</reference>
<protein>
    <submittedName>
        <fullName evidence="2">Uncharacterized protein</fullName>
    </submittedName>
</protein>
<dbReference type="EMBL" id="NITY01000024">
    <property type="protein sequence ID" value="PHM36939.1"/>
    <property type="molecule type" value="Genomic_DNA"/>
</dbReference>
<dbReference type="EMBL" id="FORG01000023">
    <property type="protein sequence ID" value="SFJ99327.1"/>
    <property type="molecule type" value="Genomic_DNA"/>
</dbReference>
<gene>
    <name evidence="2" type="ORF">SAMN05421680_1235</name>
    <name evidence="1" type="ORF">Xmau_04089</name>
</gene>
<name>A0A1I3VYA3_9GAMM</name>
<proteinExistence type="predicted"/>
<organism evidence="2 3">
    <name type="scientific">Xenorhabdus mauleonii</name>
    <dbReference type="NCBI Taxonomy" id="351675"/>
    <lineage>
        <taxon>Bacteria</taxon>
        <taxon>Pseudomonadati</taxon>
        <taxon>Pseudomonadota</taxon>
        <taxon>Gammaproteobacteria</taxon>
        <taxon>Enterobacterales</taxon>
        <taxon>Morganellaceae</taxon>
        <taxon>Xenorhabdus</taxon>
    </lineage>
</organism>
<dbReference type="AlphaFoldDB" id="A0A1I3VYA3"/>
<dbReference type="Proteomes" id="UP000224607">
    <property type="component" value="Unassembled WGS sequence"/>
</dbReference>
<dbReference type="Proteomes" id="UP000198919">
    <property type="component" value="Unassembled WGS sequence"/>
</dbReference>
<evidence type="ECO:0000313" key="4">
    <source>
        <dbReference type="Proteomes" id="UP000224607"/>
    </source>
</evidence>
<accession>A0A1I3VYA3</accession>
<sequence>MISQKKEYGIGINRYILPKYGKEFLDNTDESHKIDEYVAKHKPDFSPLAYDDLINLTSQIRAVLNSAG</sequence>
<dbReference type="OrthoDB" id="6624493at2"/>
<reference evidence="2" key="2">
    <citation type="submission" date="2016-10" db="EMBL/GenBank/DDBJ databases">
        <authorList>
            <person name="de Groot N.N."/>
        </authorList>
    </citation>
    <scope>NUCLEOTIDE SEQUENCE [LARGE SCALE GENOMIC DNA]</scope>
    <source>
        <strain evidence="2">DSM 17908</strain>
    </source>
</reference>
<dbReference type="RefSeq" id="WP_092513247.1">
    <property type="nucleotide sequence ID" value="NZ_CAWNQB010000017.1"/>
</dbReference>
<evidence type="ECO:0000313" key="1">
    <source>
        <dbReference type="EMBL" id="PHM36939.1"/>
    </source>
</evidence>
<reference evidence="3" key="1">
    <citation type="submission" date="2016-10" db="EMBL/GenBank/DDBJ databases">
        <authorList>
            <person name="Varghese N."/>
            <person name="Submissions S."/>
        </authorList>
    </citation>
    <scope>NUCLEOTIDE SEQUENCE [LARGE SCALE GENOMIC DNA]</scope>
    <source>
        <strain evidence="3">DSM 17908</strain>
    </source>
</reference>
<keyword evidence="4" id="KW-1185">Reference proteome</keyword>
<evidence type="ECO:0000313" key="2">
    <source>
        <dbReference type="EMBL" id="SFJ99327.1"/>
    </source>
</evidence>
<evidence type="ECO:0000313" key="3">
    <source>
        <dbReference type="Proteomes" id="UP000198919"/>
    </source>
</evidence>